<evidence type="ECO:0000256" key="3">
    <source>
        <dbReference type="ARBA" id="ARBA00022989"/>
    </source>
</evidence>
<comment type="subcellular location">
    <subcellularLocation>
        <location evidence="1">Membrane</location>
        <topology evidence="1">Single-pass membrane protein</topology>
    </subcellularLocation>
</comment>
<dbReference type="Pfam" id="PF01562">
    <property type="entry name" value="Pep_M12B_propep"/>
    <property type="match status" value="1"/>
</dbReference>
<dbReference type="Pfam" id="PF00200">
    <property type="entry name" value="Disintegrin"/>
    <property type="match status" value="1"/>
</dbReference>
<dbReference type="InterPro" id="IPR034027">
    <property type="entry name" value="Reprolysin_adamalysin"/>
</dbReference>
<dbReference type="PANTHER" id="PTHR11905:SF120">
    <property type="entry name" value="DISINTEGRIN AND METALLOPROTEINASE DOMAIN-CONTAINING PROTEIN 1A"/>
    <property type="match status" value="1"/>
</dbReference>
<feature type="domain" description="Disintegrin" evidence="11">
    <location>
        <begin position="429"/>
        <end position="515"/>
    </location>
</feature>
<reference evidence="13" key="1">
    <citation type="submission" date="2025-08" db="UniProtKB">
        <authorList>
            <consortium name="Ensembl"/>
        </authorList>
    </citation>
    <scope>IDENTIFICATION</scope>
</reference>
<reference evidence="13" key="2">
    <citation type="submission" date="2025-09" db="UniProtKB">
        <authorList>
            <consortium name="Ensembl"/>
        </authorList>
    </citation>
    <scope>IDENTIFICATION</scope>
</reference>
<feature type="domain" description="Peptidase M12B" evidence="12">
    <location>
        <begin position="221"/>
        <end position="421"/>
    </location>
</feature>
<evidence type="ECO:0000313" key="13">
    <source>
        <dbReference type="Ensembl" id="ENSANIP00000005103.1"/>
    </source>
</evidence>
<evidence type="ECO:0000256" key="4">
    <source>
        <dbReference type="ARBA" id="ARBA00023136"/>
    </source>
</evidence>
<dbReference type="GO" id="GO:0009897">
    <property type="term" value="C:external side of plasma membrane"/>
    <property type="evidence" value="ECO:0007669"/>
    <property type="project" value="TreeGrafter"/>
</dbReference>
<evidence type="ECO:0000256" key="2">
    <source>
        <dbReference type="ARBA" id="ARBA00022692"/>
    </source>
</evidence>
<dbReference type="Ensembl" id="ENSANIT00000005272.1">
    <property type="protein sequence ID" value="ENSANIP00000005103.1"/>
    <property type="gene ID" value="ENSANIG00000003516.1"/>
</dbReference>
<evidence type="ECO:0000259" key="11">
    <source>
        <dbReference type="PROSITE" id="PS50214"/>
    </source>
</evidence>
<proteinExistence type="predicted"/>
<feature type="compositionally biased region" description="Basic and acidic residues" evidence="8">
    <location>
        <begin position="763"/>
        <end position="772"/>
    </location>
</feature>
<keyword evidence="4 9" id="KW-0472">Membrane</keyword>
<dbReference type="InterPro" id="IPR006586">
    <property type="entry name" value="ADAM_Cys-rich"/>
</dbReference>
<dbReference type="FunFam" id="4.10.70.10:FF:000001">
    <property type="entry name" value="Disintegrin and metalloproteinase domain-containing protein 22"/>
    <property type="match status" value="1"/>
</dbReference>
<dbReference type="Gene3D" id="3.40.390.10">
    <property type="entry name" value="Collagenase (Catalytic Domain)"/>
    <property type="match status" value="1"/>
</dbReference>
<keyword evidence="2 9" id="KW-0812">Transmembrane</keyword>
<dbReference type="SMART" id="SM00050">
    <property type="entry name" value="DISIN"/>
    <property type="match status" value="1"/>
</dbReference>
<dbReference type="InterPro" id="IPR036436">
    <property type="entry name" value="Disintegrin_dom_sf"/>
</dbReference>
<evidence type="ECO:0000256" key="7">
    <source>
        <dbReference type="PROSITE-ProRule" id="PRU00076"/>
    </source>
</evidence>
<evidence type="ECO:0000259" key="10">
    <source>
        <dbReference type="PROSITE" id="PS50026"/>
    </source>
</evidence>
<evidence type="ECO:0000256" key="6">
    <source>
        <dbReference type="PROSITE-ProRule" id="PRU00068"/>
    </source>
</evidence>
<dbReference type="GO" id="GO:1990913">
    <property type="term" value="C:sperm head plasma membrane"/>
    <property type="evidence" value="ECO:0007669"/>
    <property type="project" value="TreeGrafter"/>
</dbReference>
<dbReference type="Pfam" id="PF08516">
    <property type="entry name" value="ADAM_CR"/>
    <property type="match status" value="1"/>
</dbReference>
<feature type="domain" description="EGF-like" evidence="10">
    <location>
        <begin position="656"/>
        <end position="690"/>
    </location>
</feature>
<feature type="region of interest" description="Disordered" evidence="8">
    <location>
        <begin position="759"/>
        <end position="781"/>
    </location>
</feature>
<dbReference type="PROSITE" id="PS50215">
    <property type="entry name" value="ADAM_MEPRO"/>
    <property type="match status" value="1"/>
</dbReference>
<dbReference type="CDD" id="cd04269">
    <property type="entry name" value="ZnMc_adamalysin_II_like"/>
    <property type="match status" value="1"/>
</dbReference>
<dbReference type="SUPFAM" id="SSF57552">
    <property type="entry name" value="Blood coagulation inhibitor (disintegrin)"/>
    <property type="match status" value="1"/>
</dbReference>
<dbReference type="InterPro" id="IPR001762">
    <property type="entry name" value="Disintegrin_dom"/>
</dbReference>
<dbReference type="InterPro" id="IPR000742">
    <property type="entry name" value="EGF"/>
</dbReference>
<dbReference type="InterPro" id="IPR024079">
    <property type="entry name" value="MetalloPept_cat_dom_sf"/>
</dbReference>
<organism evidence="13 14">
    <name type="scientific">Accipiter nisus</name>
    <name type="common">Eurasian sparrowhawk</name>
    <dbReference type="NCBI Taxonomy" id="211598"/>
    <lineage>
        <taxon>Eukaryota</taxon>
        <taxon>Metazoa</taxon>
        <taxon>Chordata</taxon>
        <taxon>Craniata</taxon>
        <taxon>Vertebrata</taxon>
        <taxon>Euteleostomi</taxon>
        <taxon>Archelosauria</taxon>
        <taxon>Archosauria</taxon>
        <taxon>Dinosauria</taxon>
        <taxon>Saurischia</taxon>
        <taxon>Theropoda</taxon>
        <taxon>Coelurosauria</taxon>
        <taxon>Aves</taxon>
        <taxon>Neognathae</taxon>
        <taxon>Neoaves</taxon>
        <taxon>Telluraves</taxon>
        <taxon>Accipitrimorphae</taxon>
        <taxon>Accipitriformes</taxon>
        <taxon>Accipitridae</taxon>
        <taxon>Accipitrinae</taxon>
        <taxon>Accipiter</taxon>
    </lineage>
</organism>
<dbReference type="InterPro" id="IPR002870">
    <property type="entry name" value="Peptidase_M12B_N"/>
</dbReference>
<dbReference type="GO" id="GO:0006508">
    <property type="term" value="P:proteolysis"/>
    <property type="evidence" value="ECO:0007669"/>
    <property type="project" value="InterPro"/>
</dbReference>
<dbReference type="SMART" id="SM00608">
    <property type="entry name" value="ACR"/>
    <property type="match status" value="1"/>
</dbReference>
<evidence type="ECO:0000259" key="12">
    <source>
        <dbReference type="PROSITE" id="PS50215"/>
    </source>
</evidence>
<keyword evidence="3 9" id="KW-1133">Transmembrane helix</keyword>
<accession>A0A8B9MBB3</accession>
<evidence type="ECO:0000256" key="5">
    <source>
        <dbReference type="ARBA" id="ARBA00023157"/>
    </source>
</evidence>
<comment type="caution">
    <text evidence="7">Lacks conserved residue(s) required for the propagation of feature annotation.</text>
</comment>
<dbReference type="AlphaFoldDB" id="A0A8B9MBB3"/>
<feature type="disulfide bond" evidence="6">
    <location>
        <begin position="487"/>
        <end position="507"/>
    </location>
</feature>
<feature type="transmembrane region" description="Helical" evidence="9">
    <location>
        <begin position="710"/>
        <end position="733"/>
    </location>
</feature>
<dbReference type="PROSITE" id="PS50214">
    <property type="entry name" value="DISINTEGRIN_2"/>
    <property type="match status" value="1"/>
</dbReference>
<feature type="disulfide bond" evidence="7">
    <location>
        <begin position="680"/>
        <end position="689"/>
    </location>
</feature>
<evidence type="ECO:0000256" key="8">
    <source>
        <dbReference type="SAM" id="MobiDB-lite"/>
    </source>
</evidence>
<dbReference type="InterPro" id="IPR001590">
    <property type="entry name" value="Peptidase_M12B"/>
</dbReference>
<dbReference type="FunFam" id="3.40.390.10:FF:000002">
    <property type="entry name" value="Disintegrin and metalloproteinase domain-containing protein 22"/>
    <property type="match status" value="1"/>
</dbReference>
<keyword evidence="7" id="KW-0245">EGF-like domain</keyword>
<evidence type="ECO:0000313" key="14">
    <source>
        <dbReference type="Proteomes" id="UP000694541"/>
    </source>
</evidence>
<dbReference type="PROSITE" id="PS50026">
    <property type="entry name" value="EGF_3"/>
    <property type="match status" value="1"/>
</dbReference>
<dbReference type="GO" id="GO:0004222">
    <property type="term" value="F:metalloendopeptidase activity"/>
    <property type="evidence" value="ECO:0007669"/>
    <property type="project" value="InterPro"/>
</dbReference>
<protein>
    <submittedName>
        <fullName evidence="13">Uncharacterized protein</fullName>
    </submittedName>
</protein>
<dbReference type="PROSITE" id="PS01186">
    <property type="entry name" value="EGF_2"/>
    <property type="match status" value="1"/>
</dbReference>
<dbReference type="Pfam" id="PF01421">
    <property type="entry name" value="Reprolysin"/>
    <property type="match status" value="1"/>
</dbReference>
<evidence type="ECO:0000256" key="1">
    <source>
        <dbReference type="ARBA" id="ARBA00004167"/>
    </source>
</evidence>
<dbReference type="GO" id="GO:0008584">
    <property type="term" value="P:male gonad development"/>
    <property type="evidence" value="ECO:0007669"/>
    <property type="project" value="TreeGrafter"/>
</dbReference>
<name>A0A8B9MBB3_9AVES</name>
<dbReference type="Proteomes" id="UP000694541">
    <property type="component" value="Unplaced"/>
</dbReference>
<dbReference type="PANTHER" id="PTHR11905">
    <property type="entry name" value="ADAM A DISINTEGRIN AND METALLOPROTEASE DOMAIN"/>
    <property type="match status" value="1"/>
</dbReference>
<evidence type="ECO:0000256" key="9">
    <source>
        <dbReference type="SAM" id="Phobius"/>
    </source>
</evidence>
<keyword evidence="14" id="KW-1185">Reference proteome</keyword>
<keyword evidence="5 7" id="KW-1015">Disulfide bond</keyword>
<sequence length="781" mass="86216">MSHHPCFPLFPPAWEAVNMASSQTQPRCAPTGRGVLLLGLGFSFLLQGLLLPCAYCSPQPSWGYTAYEIVIPRKLGPKTGKASQDQVSYVISIQGVNYTIHLRQKDFVIKKFPVFTRDSRGEIVAEQPHVPADCYYHGYVEGILDSAVTLTTCSGLRGLLQIGNSSYSIEPLAASTMAEHLLLQREKAVPGTVMYKIPNEGGQFPGPSTATGQFQLQRHTRYLELLVVVDKEGFDAFGRSITNVTLEVIEIINLVDGLFYSFHLRVLITALEVWVEKNPISVTKNVTQVLHHFNLWQKQQRLTYAMHDVGCLFASMDFDHGTRALHMGGKSNFASACDRKRASAVVSFAKRPYMDTAVHVARVLGYVLGMEHDDRYCRCGNTSKCIMSTQGTVNYQFSNCSKKHYFNFIVSGQGFCLKNAPELVMTFALQRCGNGVLEVGEECDCGSETQCKLDRCCDNTCQKKKGAICTSGGCCKNCRPLPEGELCRESSDLCDLPEYCNGTSEHCPADVAKQDGTVCTEDGYCYSGKCQSRTLQCMSIFGKEAKPAPLPCFQEVNMKGDRFGNCWGDGADVNFQKCKLENVLCGRVQCTNVRRLPQLEDHTTIIQTPVGGIWCWGTDYHLGVDILDAGVIKDGMQCGEKKICINRTCVPEEKYLTSRCSAKRTCRGKGVCNTRGNCHCDNGWAPPYCQFIGFGGSVDSGPAPVTKKGLFRFLISMTVITVAVLALAALVIVHVRMLRVTQALNRIVGCFWAREWAPEEDVKDQVEEDGSKSAESQKSPV</sequence>
<dbReference type="SUPFAM" id="SSF55486">
    <property type="entry name" value="Metalloproteases ('zincins'), catalytic domain"/>
    <property type="match status" value="1"/>
</dbReference>
<dbReference type="Gene3D" id="4.10.70.10">
    <property type="entry name" value="Disintegrin domain"/>
    <property type="match status" value="1"/>
</dbReference>